<comment type="similarity">
    <text evidence="6">Belongs to the DOP1 family.</text>
</comment>
<dbReference type="InterPro" id="IPR056458">
    <property type="entry name" value="TPR_DOP1_M"/>
</dbReference>
<keyword evidence="5" id="KW-0472">Membrane</keyword>
<dbReference type="EMBL" id="CP143790">
    <property type="protein sequence ID" value="WVN90499.1"/>
    <property type="molecule type" value="Genomic_DNA"/>
</dbReference>
<keyword evidence="4" id="KW-0333">Golgi apparatus</keyword>
<accession>A0AAJ8JY69</accession>
<dbReference type="Pfam" id="PF24598">
    <property type="entry name" value="DOP1_C"/>
    <property type="match status" value="1"/>
</dbReference>
<reference evidence="11" key="2">
    <citation type="journal article" date="2022" name="Elife">
        <title>Obligate sexual reproduction of a homothallic fungus closely related to the Cryptococcus pathogenic species complex.</title>
        <authorList>
            <person name="Passer A.R."/>
            <person name="Clancey S.A."/>
            <person name="Shea T."/>
            <person name="David-Palma M."/>
            <person name="Averette A.F."/>
            <person name="Boekhout T."/>
            <person name="Porcel B.M."/>
            <person name="Nowrousian M."/>
            <person name="Cuomo C.A."/>
            <person name="Sun S."/>
            <person name="Heitman J."/>
            <person name="Coelho M.A."/>
        </authorList>
    </citation>
    <scope>NUCLEOTIDE SEQUENCE</scope>
    <source>
        <strain evidence="11">CBS 7841</strain>
    </source>
</reference>
<dbReference type="GO" id="GO:0006895">
    <property type="term" value="P:Golgi to endosome transport"/>
    <property type="evidence" value="ECO:0007669"/>
    <property type="project" value="InterPro"/>
</dbReference>
<keyword evidence="3" id="KW-0653">Protein transport</keyword>
<feature type="compositionally biased region" description="Polar residues" evidence="7">
    <location>
        <begin position="1"/>
        <end position="16"/>
    </location>
</feature>
<feature type="compositionally biased region" description="Polar residues" evidence="7">
    <location>
        <begin position="42"/>
        <end position="60"/>
    </location>
</feature>
<proteinExistence type="inferred from homology"/>
<dbReference type="RefSeq" id="XP_066071199.1">
    <property type="nucleotide sequence ID" value="XM_066215102.1"/>
</dbReference>
<dbReference type="Pfam" id="PF04118">
    <property type="entry name" value="Dopey_N"/>
    <property type="match status" value="1"/>
</dbReference>
<dbReference type="PANTHER" id="PTHR14042">
    <property type="entry name" value="DOPEY-RELATED"/>
    <property type="match status" value="1"/>
</dbReference>
<gene>
    <name evidence="11" type="ORF">L203_105735</name>
</gene>
<dbReference type="InterPro" id="IPR007249">
    <property type="entry name" value="DOP1_N"/>
</dbReference>
<reference evidence="11" key="1">
    <citation type="submission" date="2016-06" db="EMBL/GenBank/DDBJ databases">
        <authorList>
            <person name="Cuomo C."/>
            <person name="Litvintseva A."/>
            <person name="Heitman J."/>
            <person name="Chen Y."/>
            <person name="Sun S."/>
            <person name="Springer D."/>
            <person name="Dromer F."/>
            <person name="Young S."/>
            <person name="Zeng Q."/>
            <person name="Chapman S."/>
            <person name="Gujja S."/>
            <person name="Saif S."/>
            <person name="Birren B."/>
        </authorList>
    </citation>
    <scope>NUCLEOTIDE SEQUENCE</scope>
    <source>
        <strain evidence="11">CBS 7841</strain>
    </source>
</reference>
<evidence type="ECO:0000256" key="6">
    <source>
        <dbReference type="ARBA" id="ARBA00046326"/>
    </source>
</evidence>
<dbReference type="GO" id="GO:0005768">
    <property type="term" value="C:endosome"/>
    <property type="evidence" value="ECO:0007669"/>
    <property type="project" value="TreeGrafter"/>
</dbReference>
<feature type="domain" description="DOP1-like middle TPR" evidence="9">
    <location>
        <begin position="376"/>
        <end position="559"/>
    </location>
</feature>
<dbReference type="InterPro" id="IPR056457">
    <property type="entry name" value="DOP1_C"/>
</dbReference>
<protein>
    <recommendedName>
        <fullName evidence="13">Dopey N-terminal domain-containing protein</fullName>
    </recommendedName>
</protein>
<comment type="subcellular location">
    <subcellularLocation>
        <location evidence="1">Golgi apparatus membrane</location>
        <topology evidence="1">Peripheral membrane protein</topology>
    </subcellularLocation>
</comment>
<keyword evidence="2" id="KW-0813">Transport</keyword>
<evidence type="ECO:0008006" key="13">
    <source>
        <dbReference type="Google" id="ProtNLM"/>
    </source>
</evidence>
<evidence type="ECO:0000256" key="1">
    <source>
        <dbReference type="ARBA" id="ARBA00004395"/>
    </source>
</evidence>
<dbReference type="GO" id="GO:0005802">
    <property type="term" value="C:trans-Golgi network"/>
    <property type="evidence" value="ECO:0007669"/>
    <property type="project" value="TreeGrafter"/>
</dbReference>
<keyword evidence="12" id="KW-1185">Reference proteome</keyword>
<dbReference type="Proteomes" id="UP000094043">
    <property type="component" value="Chromosome 7"/>
</dbReference>
<evidence type="ECO:0000259" key="10">
    <source>
        <dbReference type="Pfam" id="PF24598"/>
    </source>
</evidence>
<dbReference type="PANTHER" id="PTHR14042:SF24">
    <property type="entry name" value="PROTEIN DOPEY-1 HOMOLOG"/>
    <property type="match status" value="1"/>
</dbReference>
<dbReference type="KEGG" id="cdep:91089944"/>
<reference evidence="11" key="3">
    <citation type="submission" date="2024-01" db="EMBL/GenBank/DDBJ databases">
        <authorList>
            <person name="Coelho M.A."/>
            <person name="David-Palma M."/>
            <person name="Shea T."/>
            <person name="Sun S."/>
            <person name="Cuomo C.A."/>
            <person name="Heitman J."/>
        </authorList>
    </citation>
    <scope>NUCLEOTIDE SEQUENCE</scope>
    <source>
        <strain evidence="11">CBS 7841</strain>
    </source>
</reference>
<evidence type="ECO:0000256" key="7">
    <source>
        <dbReference type="SAM" id="MobiDB-lite"/>
    </source>
</evidence>
<dbReference type="GeneID" id="91089944"/>
<name>A0AAJ8JY69_9TREE</name>
<feature type="region of interest" description="Disordered" evidence="7">
    <location>
        <begin position="1"/>
        <end position="76"/>
    </location>
</feature>
<feature type="domain" description="DOP1-like C-terminal" evidence="10">
    <location>
        <begin position="1261"/>
        <end position="1725"/>
    </location>
</feature>
<dbReference type="GO" id="GO:0000139">
    <property type="term" value="C:Golgi membrane"/>
    <property type="evidence" value="ECO:0007669"/>
    <property type="project" value="UniProtKB-SubCell"/>
</dbReference>
<evidence type="ECO:0000313" key="11">
    <source>
        <dbReference type="EMBL" id="WVN90499.1"/>
    </source>
</evidence>
<evidence type="ECO:0000256" key="3">
    <source>
        <dbReference type="ARBA" id="ARBA00022927"/>
    </source>
</evidence>
<dbReference type="GO" id="GO:0005829">
    <property type="term" value="C:cytosol"/>
    <property type="evidence" value="ECO:0007669"/>
    <property type="project" value="GOC"/>
</dbReference>
<sequence length="1745" mass="195257">MSQSSPPTHRSPNLDSSDPMPRSASRNRLSKLMVPGRHRSGSAGSQISIDTENGGTSSGRATPEMGSRAGKAATTSHLVNDPKFKKYRSQVDKSLQSFENVNEWADFISFLSRLLKTLQSQSPSYSEIPRKLTVAKRLAQCLNPALPSGVHQRALDVYSHIFSIIGMNGLRRDLTIWSSGLFPFFQYAATSVRPFLINIYETYYLPLGDQLRPATKALILALLPGIEEESGDFFDKILFLLDRLSDTLTPSFFLQNMFLILITSSASRLSALNYLTRRMLKPPDHPDAFVEVGLLIRGLSASLDDGNVLVRRTGLDLLLRVLALESAVFREAEETDKVLLVRSAANVVLQKELSLSRRIYTWFLGPGETSQEQMDYFTTHGLNLLSTSLLKDMKTLIPKKGREEEFEAQNPFRVFLALLDRGEVGAVLSPKIIIPALEIVMEASLLGFSEVVNTAAALYDAVDPVVIWTNFHKLIEESNHNKKQDINLIIWILDNIPQHDDEVKQIHIPVLLDTALKIVEGSSDEEWSSEILRLAVSLLKHIPSSVFSRSSSKITIQASDPPLNNVLYNSSHHTSNLNIRIENEVLPRIVSSSFKVCGKAFSGDTPVLLKAVYIVSQLIEYEVPALAGVDSDKWLGALVESLAKFKTFVAVESLVIAVLKASRCEIFNFNKSVFSGDAVSVILDSLFRYLRPSTSLYHARAVQLLWECNRVAEAHTLQDVIARRMTSNTFDKTAVDAFGIFWRLTDDSVLPGEVFRVPICLILESLGSLNPDIQNQAETWLRLNLRSYFRILDPMLYRLMTPFISYDGTYGSFDGRVDLNMIKYEIECIAALFRFSGQGLSKACTTETIKKSVNSGFIGRVKEKYPMAEHYLELIVRILISFVEVKAAPRMGSKSSPLLVLVQAAALSLLQTIVSMGDVSLSLLRILKTSLVNKLLLAIRSHNHALQSKMLHLLHSAINASSHQVPSLGQVTRTHIKVNSSISENIISELVESEFEQRLVAVIIQGISTPSNLSVLQHWIDFVLMTVPLLSELPALLRILTECLSQETRTLMHDMRDGYDKAFLSPARHSTEITDEELGITEVEVIMVLNALEKVLAILSNQAAGRVDDLTPNTGESSKIFGLVSNVFTVEAPGIDSRGESSDYLDNAIHALLLTWCTTMPHLQEAKQDGNIFQPYLNIRAKTRIVLERVFKAQPLAFISSSVRVWTLCSEQVTDEAIFDCIDTLTPSAQMAIESICELASGKPGRSSAPDYRFDPSYLAFLEAYMSRLEAPIALQVWSSVFSFARDVIASVVSTSSRTQLLPLLQCLTNLALTVAKTSALEDRRLRRDFQDTYAKILDVTVTNASKIAEAGIWNRAEVTKSEFLDRERSVNVDQGLEQIYEYLSTTIVPNLRILLVESDKVNSACSGIAVAVVGPAFRRQQVDASVLRVVIEISHISSATKIWRPAVYDFFYDSRLFRVKSLLEISYWKTLVHALFNSDKERFPDLLSRITSATSANINIFSNREQEISIKCDNLRRLGLVLLTGDRNHYLGQLPGIQERLVEMLKSTNMSARVHSEVYLCLRVLMCRISPQHLVNLWPVILSELFWIFEQTIDDPPVDGSEKLHLLLAACKFLDLLLVLQSEDFQIHQWMFVTDTTDVEHPPKEYESETIMDQMADLLSELSTKKEDSDLIPQQSLIIHSPTTPGNIQLRRPRLPAVMSLTSLCQLQSFFARASIETFESVYANNNIDWEAVENSLTSEIFDA</sequence>
<organism evidence="11 12">
    <name type="scientific">Cryptococcus depauperatus CBS 7841</name>
    <dbReference type="NCBI Taxonomy" id="1295531"/>
    <lineage>
        <taxon>Eukaryota</taxon>
        <taxon>Fungi</taxon>
        <taxon>Dikarya</taxon>
        <taxon>Basidiomycota</taxon>
        <taxon>Agaricomycotina</taxon>
        <taxon>Tremellomycetes</taxon>
        <taxon>Tremellales</taxon>
        <taxon>Cryptococcaceae</taxon>
        <taxon>Cryptococcus</taxon>
    </lineage>
</organism>
<evidence type="ECO:0000259" key="9">
    <source>
        <dbReference type="Pfam" id="PF24597"/>
    </source>
</evidence>
<evidence type="ECO:0000259" key="8">
    <source>
        <dbReference type="Pfam" id="PF04118"/>
    </source>
</evidence>
<evidence type="ECO:0000256" key="5">
    <source>
        <dbReference type="ARBA" id="ARBA00023136"/>
    </source>
</evidence>
<dbReference type="Pfam" id="PF24597">
    <property type="entry name" value="TPR_DOP1_M"/>
    <property type="match status" value="1"/>
</dbReference>
<dbReference type="SUPFAM" id="SSF48371">
    <property type="entry name" value="ARM repeat"/>
    <property type="match status" value="2"/>
</dbReference>
<dbReference type="GO" id="GO:0015031">
    <property type="term" value="P:protein transport"/>
    <property type="evidence" value="ECO:0007669"/>
    <property type="project" value="UniProtKB-KW"/>
</dbReference>
<feature type="domain" description="DOP1 N-terminal" evidence="8">
    <location>
        <begin position="81"/>
        <end position="366"/>
    </location>
</feature>
<evidence type="ECO:0000256" key="4">
    <source>
        <dbReference type="ARBA" id="ARBA00023034"/>
    </source>
</evidence>
<evidence type="ECO:0000256" key="2">
    <source>
        <dbReference type="ARBA" id="ARBA00022448"/>
    </source>
</evidence>
<evidence type="ECO:0000313" key="12">
    <source>
        <dbReference type="Proteomes" id="UP000094043"/>
    </source>
</evidence>
<dbReference type="InterPro" id="IPR040314">
    <property type="entry name" value="DOP1"/>
</dbReference>
<dbReference type="InterPro" id="IPR016024">
    <property type="entry name" value="ARM-type_fold"/>
</dbReference>